<feature type="chain" id="PRO_5042009555" evidence="15">
    <location>
        <begin position="21"/>
        <end position="535"/>
    </location>
</feature>
<keyword evidence="5 13" id="KW-0349">Heme</keyword>
<keyword evidence="10 13" id="KW-0408">Iron</keyword>
<dbReference type="GO" id="GO:0016705">
    <property type="term" value="F:oxidoreductase activity, acting on paired donors, with incorporation or reduction of molecular oxygen"/>
    <property type="evidence" value="ECO:0007669"/>
    <property type="project" value="InterPro"/>
</dbReference>
<evidence type="ECO:0000256" key="1">
    <source>
        <dbReference type="ARBA" id="ARBA00001971"/>
    </source>
</evidence>
<dbReference type="GO" id="GO:0020037">
    <property type="term" value="F:heme binding"/>
    <property type="evidence" value="ECO:0007669"/>
    <property type="project" value="InterPro"/>
</dbReference>
<dbReference type="PROSITE" id="PS00086">
    <property type="entry name" value="CYTOCHROME_P450"/>
    <property type="match status" value="1"/>
</dbReference>
<evidence type="ECO:0000313" key="17">
    <source>
        <dbReference type="Proteomes" id="UP001221757"/>
    </source>
</evidence>
<evidence type="ECO:0000313" key="16">
    <source>
        <dbReference type="EMBL" id="KAJ7693897.1"/>
    </source>
</evidence>
<evidence type="ECO:0000256" key="15">
    <source>
        <dbReference type="SAM" id="SignalP"/>
    </source>
</evidence>
<evidence type="ECO:0000256" key="14">
    <source>
        <dbReference type="RuleBase" id="RU000461"/>
    </source>
</evidence>
<name>A0AAD7DL76_MYCRO</name>
<keyword evidence="7 13" id="KW-0479">Metal-binding</keyword>
<evidence type="ECO:0000256" key="5">
    <source>
        <dbReference type="ARBA" id="ARBA00022617"/>
    </source>
</evidence>
<evidence type="ECO:0000256" key="3">
    <source>
        <dbReference type="ARBA" id="ARBA00004721"/>
    </source>
</evidence>
<dbReference type="AlphaFoldDB" id="A0AAD7DL76"/>
<keyword evidence="12" id="KW-0472">Membrane</keyword>
<keyword evidence="6" id="KW-0812">Transmembrane</keyword>
<evidence type="ECO:0000256" key="10">
    <source>
        <dbReference type="ARBA" id="ARBA00023004"/>
    </source>
</evidence>
<dbReference type="InterPro" id="IPR001128">
    <property type="entry name" value="Cyt_P450"/>
</dbReference>
<comment type="cofactor">
    <cofactor evidence="1 13">
        <name>heme</name>
        <dbReference type="ChEBI" id="CHEBI:30413"/>
    </cofactor>
</comment>
<keyword evidence="9 14" id="KW-0560">Oxidoreductase</keyword>
<evidence type="ECO:0000256" key="9">
    <source>
        <dbReference type="ARBA" id="ARBA00023002"/>
    </source>
</evidence>
<dbReference type="EMBL" id="JARKIE010000044">
    <property type="protein sequence ID" value="KAJ7693897.1"/>
    <property type="molecule type" value="Genomic_DNA"/>
</dbReference>
<reference evidence="16" key="1">
    <citation type="submission" date="2023-03" db="EMBL/GenBank/DDBJ databases">
        <title>Massive genome expansion in bonnet fungi (Mycena s.s.) driven by repeated elements and novel gene families across ecological guilds.</title>
        <authorList>
            <consortium name="Lawrence Berkeley National Laboratory"/>
            <person name="Harder C.B."/>
            <person name="Miyauchi S."/>
            <person name="Viragh M."/>
            <person name="Kuo A."/>
            <person name="Thoen E."/>
            <person name="Andreopoulos B."/>
            <person name="Lu D."/>
            <person name="Skrede I."/>
            <person name="Drula E."/>
            <person name="Henrissat B."/>
            <person name="Morin E."/>
            <person name="Kohler A."/>
            <person name="Barry K."/>
            <person name="LaButti K."/>
            <person name="Morin E."/>
            <person name="Salamov A."/>
            <person name="Lipzen A."/>
            <person name="Mereny Z."/>
            <person name="Hegedus B."/>
            <person name="Baldrian P."/>
            <person name="Stursova M."/>
            <person name="Weitz H."/>
            <person name="Taylor A."/>
            <person name="Grigoriev I.V."/>
            <person name="Nagy L.G."/>
            <person name="Martin F."/>
            <person name="Kauserud H."/>
        </authorList>
    </citation>
    <scope>NUCLEOTIDE SEQUENCE</scope>
    <source>
        <strain evidence="16">CBHHK067</strain>
    </source>
</reference>
<dbReference type="Pfam" id="PF00067">
    <property type="entry name" value="p450"/>
    <property type="match status" value="2"/>
</dbReference>
<dbReference type="InterPro" id="IPR050121">
    <property type="entry name" value="Cytochrome_P450_monoxygenase"/>
</dbReference>
<keyword evidence="8" id="KW-1133">Transmembrane helix</keyword>
<evidence type="ECO:0000256" key="13">
    <source>
        <dbReference type="PIRSR" id="PIRSR602401-1"/>
    </source>
</evidence>
<evidence type="ECO:0000256" key="12">
    <source>
        <dbReference type="ARBA" id="ARBA00023136"/>
    </source>
</evidence>
<keyword evidence="15" id="KW-0732">Signal</keyword>
<accession>A0AAD7DL76</accession>
<dbReference type="GO" id="GO:0004497">
    <property type="term" value="F:monooxygenase activity"/>
    <property type="evidence" value="ECO:0007669"/>
    <property type="project" value="UniProtKB-KW"/>
</dbReference>
<comment type="subcellular location">
    <subcellularLocation>
        <location evidence="2">Membrane</location>
    </subcellularLocation>
</comment>
<dbReference type="Gene3D" id="1.10.630.10">
    <property type="entry name" value="Cytochrome P450"/>
    <property type="match status" value="1"/>
</dbReference>
<comment type="pathway">
    <text evidence="3">Secondary metabolite biosynthesis; terpenoid biosynthesis.</text>
</comment>
<proteinExistence type="inferred from homology"/>
<evidence type="ECO:0000256" key="8">
    <source>
        <dbReference type="ARBA" id="ARBA00022989"/>
    </source>
</evidence>
<keyword evidence="11 14" id="KW-0503">Monooxygenase</keyword>
<dbReference type="GO" id="GO:0016020">
    <property type="term" value="C:membrane"/>
    <property type="evidence" value="ECO:0007669"/>
    <property type="project" value="UniProtKB-SubCell"/>
</dbReference>
<evidence type="ECO:0000256" key="4">
    <source>
        <dbReference type="ARBA" id="ARBA00010617"/>
    </source>
</evidence>
<evidence type="ECO:0000256" key="6">
    <source>
        <dbReference type="ARBA" id="ARBA00022692"/>
    </source>
</evidence>
<comment type="caution">
    <text evidence="16">The sequence shown here is derived from an EMBL/GenBank/DDBJ whole genome shotgun (WGS) entry which is preliminary data.</text>
</comment>
<evidence type="ECO:0000256" key="7">
    <source>
        <dbReference type="ARBA" id="ARBA00022723"/>
    </source>
</evidence>
<evidence type="ECO:0000256" key="2">
    <source>
        <dbReference type="ARBA" id="ARBA00004370"/>
    </source>
</evidence>
<evidence type="ECO:0000256" key="11">
    <source>
        <dbReference type="ARBA" id="ARBA00023033"/>
    </source>
</evidence>
<dbReference type="PANTHER" id="PTHR24305:SF166">
    <property type="entry name" value="CYTOCHROME P450 12A4, MITOCHONDRIAL-RELATED"/>
    <property type="match status" value="1"/>
</dbReference>
<dbReference type="InterPro" id="IPR017972">
    <property type="entry name" value="Cyt_P450_CS"/>
</dbReference>
<feature type="binding site" description="axial binding residue" evidence="13">
    <location>
        <position position="469"/>
    </location>
    <ligand>
        <name>heme</name>
        <dbReference type="ChEBI" id="CHEBI:30413"/>
    </ligand>
    <ligandPart>
        <name>Fe</name>
        <dbReference type="ChEBI" id="CHEBI:18248"/>
    </ligandPart>
</feature>
<feature type="signal peptide" evidence="15">
    <location>
        <begin position="1"/>
        <end position="20"/>
    </location>
</feature>
<dbReference type="Proteomes" id="UP001221757">
    <property type="component" value="Unassembled WGS sequence"/>
</dbReference>
<protein>
    <submittedName>
        <fullName evidence="16">Cytochrome P450</fullName>
    </submittedName>
</protein>
<dbReference type="SUPFAM" id="SSF48264">
    <property type="entry name" value="Cytochrome P450"/>
    <property type="match status" value="1"/>
</dbReference>
<dbReference type="InterPro" id="IPR036396">
    <property type="entry name" value="Cyt_P450_sf"/>
</dbReference>
<dbReference type="PANTHER" id="PTHR24305">
    <property type="entry name" value="CYTOCHROME P450"/>
    <property type="match status" value="1"/>
</dbReference>
<sequence length="535" mass="59970">MIIPLLLFLLPLALIWVVRNRRWASNIDGPPPESVLLGPREPSKDDGATTGRDWQVDTVNQYGGVVKIKSLFNRPALLVSDPMSLHHILVKEPTVFAEWPPFTITSILRRCYISTTSLLFGEGLTATIGEKHRKQRKMLNPVFSWKNIREMAPRFFVVAKELKQSIQAKLDDGSQEIEMTTCLTHTALELIGQNGLGHSFSSSDSSHQALAKAVKELVATLSVLVPGAPFLPFFVRLGSASLRRRIIQTMPFSTIQELQYIVDTMASHMVQLFHEKKAKLLEATDETEQHDIMAILFKANKNSSASERLGDEELLGQMATFMFTATDTTSGALSRLFHLLAQHPEVQDKLFEEIAGQGEEPDCDILARFHTWTLFPPIPMVWRQTTEDTSLPLLHPVRGTDGRNLSSVEVPKGTDIFISILGANHHRPTWGKDASEWKPDRWLSPLPANVISNRSIAGAMTFSSGRRACIGFTFALLEMKVVLFCLLRSFEFTLVPNKEIGWNMGLFMTPVLKSSDSIHSHMPLRVKKRGIYGHK</sequence>
<dbReference type="InterPro" id="IPR002401">
    <property type="entry name" value="Cyt_P450_E_grp-I"/>
</dbReference>
<organism evidence="16 17">
    <name type="scientific">Mycena rosella</name>
    <name type="common">Pink bonnet</name>
    <name type="synonym">Agaricus rosellus</name>
    <dbReference type="NCBI Taxonomy" id="1033263"/>
    <lineage>
        <taxon>Eukaryota</taxon>
        <taxon>Fungi</taxon>
        <taxon>Dikarya</taxon>
        <taxon>Basidiomycota</taxon>
        <taxon>Agaricomycotina</taxon>
        <taxon>Agaricomycetes</taxon>
        <taxon>Agaricomycetidae</taxon>
        <taxon>Agaricales</taxon>
        <taxon>Marasmiineae</taxon>
        <taxon>Mycenaceae</taxon>
        <taxon>Mycena</taxon>
    </lineage>
</organism>
<dbReference type="PRINTS" id="PR00463">
    <property type="entry name" value="EP450I"/>
</dbReference>
<keyword evidence="17" id="KW-1185">Reference proteome</keyword>
<gene>
    <name evidence="16" type="ORF">B0H17DRAFT_1159324</name>
</gene>
<dbReference type="GO" id="GO:0005506">
    <property type="term" value="F:iron ion binding"/>
    <property type="evidence" value="ECO:0007669"/>
    <property type="project" value="InterPro"/>
</dbReference>
<comment type="similarity">
    <text evidence="4 14">Belongs to the cytochrome P450 family.</text>
</comment>